<evidence type="ECO:0000256" key="1">
    <source>
        <dbReference type="PROSITE-ProRule" id="PRU00325"/>
    </source>
</evidence>
<feature type="domain" description="SWIM-type" evidence="3">
    <location>
        <begin position="132"/>
        <end position="170"/>
    </location>
</feature>
<feature type="region of interest" description="Disordered" evidence="2">
    <location>
        <begin position="90"/>
        <end position="129"/>
    </location>
</feature>
<evidence type="ECO:0000259" key="3">
    <source>
        <dbReference type="PROSITE" id="PS50966"/>
    </source>
</evidence>
<sequence length="194" mass="19972">MISHAPPEFLALVEALLGALSPTEQAPDAVLTQLHALFGPMLVSSLQLVDRRDVVKVSLPGGRFVHQVTSSAGAPYTLYLDLPTFPQVSVEEPEPTQAASPTYVSPKSPGAASPAAEATADGDDAASPPPSQALKLGRMFCPCTGFAFNTLTAPRSIFCKHILAVLLADRLGKVVDTSVPLAAAAGLLGLCGAS</sequence>
<dbReference type="GeneID" id="95988089"/>
<dbReference type="Proteomes" id="UP001565368">
    <property type="component" value="Unassembled WGS sequence"/>
</dbReference>
<feature type="compositionally biased region" description="Low complexity" evidence="2">
    <location>
        <begin position="105"/>
        <end position="119"/>
    </location>
</feature>
<comment type="caution">
    <text evidence="4">The sequence shown here is derived from an EMBL/GenBank/DDBJ whole genome shotgun (WGS) entry which is preliminary data.</text>
</comment>
<dbReference type="PROSITE" id="PS50966">
    <property type="entry name" value="ZF_SWIM"/>
    <property type="match status" value="1"/>
</dbReference>
<accession>A0ABR3PZR6</accession>
<evidence type="ECO:0000313" key="5">
    <source>
        <dbReference type="Proteomes" id="UP001565368"/>
    </source>
</evidence>
<organism evidence="4 5">
    <name type="scientific">Vanrija albida</name>
    <dbReference type="NCBI Taxonomy" id="181172"/>
    <lineage>
        <taxon>Eukaryota</taxon>
        <taxon>Fungi</taxon>
        <taxon>Dikarya</taxon>
        <taxon>Basidiomycota</taxon>
        <taxon>Agaricomycotina</taxon>
        <taxon>Tremellomycetes</taxon>
        <taxon>Trichosporonales</taxon>
        <taxon>Trichosporonaceae</taxon>
        <taxon>Vanrija</taxon>
    </lineage>
</organism>
<gene>
    <name evidence="4" type="ORF">Q8F55_007046</name>
</gene>
<dbReference type="InterPro" id="IPR007527">
    <property type="entry name" value="Znf_SWIM"/>
</dbReference>
<dbReference type="PANTHER" id="PTHR28498:SF1">
    <property type="entry name" value="ZINC FINGER SWIM DOMAIN-CONTAINING PROTEIN 7"/>
    <property type="match status" value="1"/>
</dbReference>
<keyword evidence="5" id="KW-1185">Reference proteome</keyword>
<dbReference type="PANTHER" id="PTHR28498">
    <property type="entry name" value="ZINC FINGER SWIM DOMAIN-CONTAINING PROTEIN 7"/>
    <property type="match status" value="1"/>
</dbReference>
<name>A0ABR3PZR6_9TREE</name>
<evidence type="ECO:0000313" key="4">
    <source>
        <dbReference type="EMBL" id="KAL1407613.1"/>
    </source>
</evidence>
<proteinExistence type="predicted"/>
<protein>
    <recommendedName>
        <fullName evidence="3">SWIM-type domain-containing protein</fullName>
    </recommendedName>
</protein>
<keyword evidence="1" id="KW-0479">Metal-binding</keyword>
<keyword evidence="1" id="KW-0862">Zinc</keyword>
<dbReference type="RefSeq" id="XP_069207557.1">
    <property type="nucleotide sequence ID" value="XM_069355486.1"/>
</dbReference>
<reference evidence="4 5" key="1">
    <citation type="submission" date="2023-08" db="EMBL/GenBank/DDBJ databases">
        <title>Annotated Genome Sequence of Vanrija albida AlHP1.</title>
        <authorList>
            <person name="Herzog R."/>
        </authorList>
    </citation>
    <scope>NUCLEOTIDE SEQUENCE [LARGE SCALE GENOMIC DNA]</scope>
    <source>
        <strain evidence="4 5">AlHP1</strain>
    </source>
</reference>
<evidence type="ECO:0000256" key="2">
    <source>
        <dbReference type="SAM" id="MobiDB-lite"/>
    </source>
</evidence>
<dbReference type="EMBL" id="JBBXJM010000005">
    <property type="protein sequence ID" value="KAL1407613.1"/>
    <property type="molecule type" value="Genomic_DNA"/>
</dbReference>
<keyword evidence="1" id="KW-0863">Zinc-finger</keyword>